<comment type="caution">
    <text evidence="2">The sequence shown here is derived from an EMBL/GenBank/DDBJ whole genome shotgun (WGS) entry which is preliminary data.</text>
</comment>
<reference evidence="2 3" key="1">
    <citation type="submission" date="2019-11" db="EMBL/GenBank/DDBJ databases">
        <authorList>
            <person name="Dong K."/>
        </authorList>
    </citation>
    <scope>NUCLEOTIDE SEQUENCE [LARGE SCALE GENOMIC DNA]</scope>
    <source>
        <strain evidence="2 3">NBRC 111993</strain>
    </source>
</reference>
<dbReference type="OrthoDB" id="8830878at2"/>
<accession>A0A6L6J477</accession>
<proteinExistence type="predicted"/>
<dbReference type="Proteomes" id="UP000478183">
    <property type="component" value="Unassembled WGS sequence"/>
</dbReference>
<evidence type="ECO:0000256" key="1">
    <source>
        <dbReference type="SAM" id="SignalP"/>
    </source>
</evidence>
<keyword evidence="1" id="KW-0732">Signal</keyword>
<evidence type="ECO:0000313" key="3">
    <source>
        <dbReference type="Proteomes" id="UP000478183"/>
    </source>
</evidence>
<dbReference type="EMBL" id="WMIE01000001">
    <property type="protein sequence ID" value="MTH76892.1"/>
    <property type="molecule type" value="Genomic_DNA"/>
</dbReference>
<organism evidence="2 3">
    <name type="scientific">Paracoccus aestuariivivens</name>
    <dbReference type="NCBI Taxonomy" id="1820333"/>
    <lineage>
        <taxon>Bacteria</taxon>
        <taxon>Pseudomonadati</taxon>
        <taxon>Pseudomonadota</taxon>
        <taxon>Alphaproteobacteria</taxon>
        <taxon>Rhodobacterales</taxon>
        <taxon>Paracoccaceae</taxon>
        <taxon>Paracoccus</taxon>
    </lineage>
</organism>
<protein>
    <recommendedName>
        <fullName evidence="4">Cytochrome c domain-containing protein</fullName>
    </recommendedName>
</protein>
<dbReference type="RefSeq" id="WP_155094226.1">
    <property type="nucleotide sequence ID" value="NZ_WMIE01000001.1"/>
</dbReference>
<feature type="chain" id="PRO_5027113536" description="Cytochrome c domain-containing protein" evidence="1">
    <location>
        <begin position="27"/>
        <end position="466"/>
    </location>
</feature>
<gene>
    <name evidence="2" type="ORF">GL286_04025</name>
</gene>
<keyword evidence="3" id="KW-1185">Reference proteome</keyword>
<sequence length="466" mass="50345">MGHFLQKSVSAAVLFVFVAIGHSALAQSIDPMASNNGLYPLADEYSGRFVVANLDYPAAPVDNGWVAGGGTGGPLTKDTAEAYAWAVLKQITPSFRTIMDDPANWDPSAAGWYDLVWSGQGEAGADGVTDPTSGREALMNSYTGQIMPADTFLPPYAPASELQNHAVIYYDQTAAAMLGRVFGNIYDPRPELVWFPEGAIVVKAEAVPMPDSEWPVLRNTATWKVFRPSITQQKYATGPLKAEVIEAHPFQMSIKIKDSVAAPETGWVFLGFVHDASSTGRTPWERFVPLGVMWGNDPALANDPAGGDVDPSDVSINSALQETWVNPDAPGFVINTLGWGMRLAGPMDVATRHNVLTPSGKRYTGGNHLRASSCLSCHGAAEFPFTANLYPAPNQHFPHDGDPFLLYDPGSTDWARWFQNRPGNIPMSGNIGGVALDYDMAIMFALSAFNRAIGNDTFVEEDFDVH</sequence>
<name>A0A6L6J477_9RHOB</name>
<evidence type="ECO:0000313" key="2">
    <source>
        <dbReference type="EMBL" id="MTH76892.1"/>
    </source>
</evidence>
<dbReference type="AlphaFoldDB" id="A0A6L6J477"/>
<evidence type="ECO:0008006" key="4">
    <source>
        <dbReference type="Google" id="ProtNLM"/>
    </source>
</evidence>
<feature type="signal peptide" evidence="1">
    <location>
        <begin position="1"/>
        <end position="26"/>
    </location>
</feature>